<evidence type="ECO:0000313" key="2">
    <source>
        <dbReference type="Proteomes" id="UP001430796"/>
    </source>
</evidence>
<dbReference type="SUPFAM" id="SSF54427">
    <property type="entry name" value="NTF2-like"/>
    <property type="match status" value="1"/>
</dbReference>
<dbReference type="RefSeq" id="WP_237053066.1">
    <property type="nucleotide sequence ID" value="NZ_JAKJPO010000001.1"/>
</dbReference>
<dbReference type="InterPro" id="IPR032710">
    <property type="entry name" value="NTF2-like_dom_sf"/>
</dbReference>
<evidence type="ECO:0008006" key="3">
    <source>
        <dbReference type="Google" id="ProtNLM"/>
    </source>
</evidence>
<accession>A0ABS9HRD0</accession>
<reference evidence="1" key="2">
    <citation type="submission" date="2022-01" db="EMBL/GenBank/DDBJ databases">
        <authorList>
            <person name="Zhou L.Y."/>
        </authorList>
    </citation>
    <scope>NUCLEOTIDE SEQUENCE</scope>
    <source>
        <strain evidence="1">TLK-CK17</strain>
    </source>
</reference>
<gene>
    <name evidence="1" type="ORF">L3V18_02765</name>
</gene>
<evidence type="ECO:0000313" key="1">
    <source>
        <dbReference type="EMBL" id="MCF7220715.1"/>
    </source>
</evidence>
<keyword evidence="2" id="KW-1185">Reference proteome</keyword>
<comment type="caution">
    <text evidence="1">The sequence shown here is derived from an EMBL/GenBank/DDBJ whole genome shotgun (WGS) entry which is preliminary data.</text>
</comment>
<protein>
    <recommendedName>
        <fullName evidence="3">Ketosteroid isomerase-like protein</fullName>
    </recommendedName>
</protein>
<proteinExistence type="predicted"/>
<sequence length="144" mass="16673">MNDDEAAIGTVLDAMYAMISGPAGPRDWSRQDEFFHPACRQIRTGADADGTPWMQSFGLAEYRENADRLLSSMDFYEVETHRELRIFGNIAHAWSRYEARTSPDAPRPERRGINSIQLYREADGRWRIIHMIWDNERPGLRIAD</sequence>
<dbReference type="Proteomes" id="UP001430796">
    <property type="component" value="Unassembled WGS sequence"/>
</dbReference>
<dbReference type="Gene3D" id="3.10.450.50">
    <property type="match status" value="1"/>
</dbReference>
<name>A0ABS9HRD0_9GAMM</name>
<reference evidence="1" key="1">
    <citation type="submission" date="2022-01" db="EMBL/GenBank/DDBJ databases">
        <title>Lysobacter chinensis sp. nov., a bacterium isolated from cow dung compost.</title>
        <authorList>
            <person name="Liu Y."/>
        </authorList>
    </citation>
    <scope>NUCLEOTIDE SEQUENCE</scope>
    <source>
        <strain evidence="1">TLK-CK17</strain>
    </source>
</reference>
<organism evidence="1 2">
    <name type="scientific">Marilutibacter chinensis</name>
    <dbReference type="NCBI Taxonomy" id="2912247"/>
    <lineage>
        <taxon>Bacteria</taxon>
        <taxon>Pseudomonadati</taxon>
        <taxon>Pseudomonadota</taxon>
        <taxon>Gammaproteobacteria</taxon>
        <taxon>Lysobacterales</taxon>
        <taxon>Lysobacteraceae</taxon>
        <taxon>Marilutibacter</taxon>
    </lineage>
</organism>
<dbReference type="EMBL" id="JAKJPO010000001">
    <property type="protein sequence ID" value="MCF7220715.1"/>
    <property type="molecule type" value="Genomic_DNA"/>
</dbReference>